<accession>A0A1G7G2C5</accession>
<reference evidence="2 3" key="1">
    <citation type="submission" date="2016-10" db="EMBL/GenBank/DDBJ databases">
        <authorList>
            <person name="de Groot N.N."/>
        </authorList>
    </citation>
    <scope>NUCLEOTIDE SEQUENCE [LARGE SCALE GENOMIC DNA]</scope>
    <source>
        <strain evidence="2 3">DSM 22220</strain>
    </source>
</reference>
<evidence type="ECO:0000256" key="1">
    <source>
        <dbReference type="SAM" id="SignalP"/>
    </source>
</evidence>
<proteinExistence type="predicted"/>
<gene>
    <name evidence="2" type="ORF">SAMN05421538_11227</name>
</gene>
<feature type="signal peptide" evidence="1">
    <location>
        <begin position="1"/>
        <end position="16"/>
    </location>
</feature>
<protein>
    <recommendedName>
        <fullName evidence="4">Type IV secretion system protein VirB7</fullName>
    </recommendedName>
</protein>
<dbReference type="STRING" id="591205.SAMN05421538_11227"/>
<dbReference type="PROSITE" id="PS51257">
    <property type="entry name" value="PROKAR_LIPOPROTEIN"/>
    <property type="match status" value="1"/>
</dbReference>
<dbReference type="Proteomes" id="UP000199344">
    <property type="component" value="Unassembled WGS sequence"/>
</dbReference>
<keyword evidence="1" id="KW-0732">Signal</keyword>
<dbReference type="AlphaFoldDB" id="A0A1G7G2C5"/>
<name>A0A1G7G2C5_9RHOB</name>
<feature type="chain" id="PRO_5011752625" description="Type IV secretion system protein VirB7" evidence="1">
    <location>
        <begin position="17"/>
        <end position="49"/>
    </location>
</feature>
<dbReference type="EMBL" id="FNAH01000012">
    <property type="protein sequence ID" value="SDE82296.1"/>
    <property type="molecule type" value="Genomic_DNA"/>
</dbReference>
<evidence type="ECO:0008006" key="4">
    <source>
        <dbReference type="Google" id="ProtNLM"/>
    </source>
</evidence>
<evidence type="ECO:0000313" key="3">
    <source>
        <dbReference type="Proteomes" id="UP000199344"/>
    </source>
</evidence>
<evidence type="ECO:0000313" key="2">
    <source>
        <dbReference type="EMBL" id="SDE82296.1"/>
    </source>
</evidence>
<dbReference type="RefSeq" id="WP_156116963.1">
    <property type="nucleotide sequence ID" value="NZ_FNAH01000012.1"/>
</dbReference>
<keyword evidence="3" id="KW-1185">Reference proteome</keyword>
<organism evidence="2 3">
    <name type="scientific">Paracoccus isoporae</name>
    <dbReference type="NCBI Taxonomy" id="591205"/>
    <lineage>
        <taxon>Bacteria</taxon>
        <taxon>Pseudomonadati</taxon>
        <taxon>Pseudomonadota</taxon>
        <taxon>Alphaproteobacteria</taxon>
        <taxon>Rhodobacterales</taxon>
        <taxon>Paracoccaceae</taxon>
        <taxon>Paracoccus</taxon>
    </lineage>
</organism>
<sequence length="49" mass="5282">MTKAIILLLTALPLLAACGETPIKKSNCWSSMALLPSDDCDFRYVPAAK</sequence>